<evidence type="ECO:0000259" key="5">
    <source>
        <dbReference type="PROSITE" id="PS50222"/>
    </source>
</evidence>
<feature type="transmembrane region" description="Helical" evidence="4">
    <location>
        <begin position="364"/>
        <end position="384"/>
    </location>
</feature>
<feature type="transmembrane region" description="Helical" evidence="4">
    <location>
        <begin position="20"/>
        <end position="44"/>
    </location>
</feature>
<name>A0A8S0PEW2_OLEEU</name>
<dbReference type="InterPro" id="IPR018247">
    <property type="entry name" value="EF_Hand_1_Ca_BS"/>
</dbReference>
<dbReference type="Pfam" id="PF13499">
    <property type="entry name" value="EF-hand_7"/>
    <property type="match status" value="2"/>
</dbReference>
<accession>A0A8S0PEW2</accession>
<dbReference type="PANTHER" id="PTHR31503:SF85">
    <property type="entry name" value="CALCIUM-BINDING EF-HAND FAMILY PROTEIN"/>
    <property type="match status" value="1"/>
</dbReference>
<dbReference type="PANTHER" id="PTHR31503">
    <property type="entry name" value="VACUOLAR CALCIUM ION TRANSPORTER"/>
    <property type="match status" value="1"/>
</dbReference>
<feature type="domain" description="EF-hand" evidence="5">
    <location>
        <begin position="220"/>
        <end position="255"/>
    </location>
</feature>
<evidence type="ECO:0000256" key="3">
    <source>
        <dbReference type="ARBA" id="ARBA00023065"/>
    </source>
</evidence>
<keyword evidence="1" id="KW-0050">Antiport</keyword>
<organism evidence="6 7">
    <name type="scientific">Olea europaea subsp. europaea</name>
    <dbReference type="NCBI Taxonomy" id="158383"/>
    <lineage>
        <taxon>Eukaryota</taxon>
        <taxon>Viridiplantae</taxon>
        <taxon>Streptophyta</taxon>
        <taxon>Embryophyta</taxon>
        <taxon>Tracheophyta</taxon>
        <taxon>Spermatophyta</taxon>
        <taxon>Magnoliopsida</taxon>
        <taxon>eudicotyledons</taxon>
        <taxon>Gunneridae</taxon>
        <taxon>Pentapetalae</taxon>
        <taxon>asterids</taxon>
        <taxon>lamiids</taxon>
        <taxon>Lamiales</taxon>
        <taxon>Oleaceae</taxon>
        <taxon>Oleeae</taxon>
        <taxon>Olea</taxon>
    </lineage>
</organism>
<feature type="domain" description="EF-hand" evidence="5">
    <location>
        <begin position="126"/>
        <end position="161"/>
    </location>
</feature>
<sequence length="486" mass="55064">MLLSLIPYIIVQLADIFKTMFGSHVVILIALIVSSASLLLYFTYQVMNAWIHQRSLDYSKYEILRTGFLQHMQQHGKLIDEDGKLNLPVIRNLFSETDKDADKSITKGEMERLMLEMIKTGEVNVDKQFAVTEVMKVFDSNHDEKINYQEFVNGCTKWITETKQLTKSGNSFSREITHELISQKNENNPEEIDRVMSKILMHAETRLLQAESLITEDGNPNIDGIKNIFKQFDLDNNNEISKPELEQLIRTVKFGEFQPNYEDVVKELFSDFDKDGDNTINEPEFVDGLKKWVDKAIHAANSTEKANIIDEYDKIVEKKIVHGKSLVWTIIKSVLQVLLGIVILTCTGGPLMVSILQLSNSMNVPSFGISFVIVPLAMNARAAIAAIFPASHKSEKTASLTFSEIYGGVVMSNISNLTTLLAIVYAKDLTWNYSAEVLTVLVVCAIVGILAYSCTTYPLWTCLLVFFLYPFSLGLFYYAQFVLHWN</sequence>
<dbReference type="EMBL" id="CACTIH010000017">
    <property type="protein sequence ID" value="CAA2934622.1"/>
    <property type="molecule type" value="Genomic_DNA"/>
</dbReference>
<dbReference type="GO" id="GO:0015369">
    <property type="term" value="F:calcium:proton antiporter activity"/>
    <property type="evidence" value="ECO:0007669"/>
    <property type="project" value="TreeGrafter"/>
</dbReference>
<dbReference type="Proteomes" id="UP000594638">
    <property type="component" value="Unassembled WGS sequence"/>
</dbReference>
<dbReference type="InterPro" id="IPR011992">
    <property type="entry name" value="EF-hand-dom_pair"/>
</dbReference>
<dbReference type="AlphaFoldDB" id="A0A8S0PEW2"/>
<keyword evidence="7" id="KW-1185">Reference proteome</keyword>
<dbReference type="CDD" id="cd00051">
    <property type="entry name" value="EFh"/>
    <property type="match status" value="1"/>
</dbReference>
<dbReference type="OrthoDB" id="26525at2759"/>
<dbReference type="Gramene" id="OE9A100652T3">
    <property type="protein sequence ID" value="OE9A100652C3"/>
    <property type="gene ID" value="OE9A100652"/>
</dbReference>
<dbReference type="GO" id="GO:0005509">
    <property type="term" value="F:calcium ion binding"/>
    <property type="evidence" value="ECO:0007669"/>
    <property type="project" value="InterPro"/>
</dbReference>
<proteinExistence type="predicted"/>
<keyword evidence="2" id="KW-0106">Calcium</keyword>
<evidence type="ECO:0000313" key="6">
    <source>
        <dbReference type="EMBL" id="CAA2934622.1"/>
    </source>
</evidence>
<keyword evidence="4" id="KW-0812">Transmembrane</keyword>
<feature type="transmembrane region" description="Helical" evidence="4">
    <location>
        <begin position="431"/>
        <end position="452"/>
    </location>
</feature>
<keyword evidence="4" id="KW-0472">Membrane</keyword>
<comment type="caution">
    <text evidence="6">The sequence shown here is derived from an EMBL/GenBank/DDBJ whole genome shotgun (WGS) entry which is preliminary data.</text>
</comment>
<protein>
    <submittedName>
        <fullName evidence="6">Calmodulin and related s (EF-Hand superfamily)</fullName>
    </submittedName>
</protein>
<dbReference type="GO" id="GO:0016020">
    <property type="term" value="C:membrane"/>
    <property type="evidence" value="ECO:0007669"/>
    <property type="project" value="InterPro"/>
</dbReference>
<keyword evidence="3" id="KW-0406">Ion transport</keyword>
<dbReference type="GO" id="GO:0006874">
    <property type="term" value="P:intracellular calcium ion homeostasis"/>
    <property type="evidence" value="ECO:0007669"/>
    <property type="project" value="TreeGrafter"/>
</dbReference>
<feature type="transmembrane region" description="Helical" evidence="4">
    <location>
        <begin position="459"/>
        <end position="479"/>
    </location>
</feature>
<dbReference type="InterPro" id="IPR004713">
    <property type="entry name" value="CaH_exchang"/>
</dbReference>
<dbReference type="SMART" id="SM00054">
    <property type="entry name" value="EFh"/>
    <property type="match status" value="4"/>
</dbReference>
<evidence type="ECO:0000313" key="7">
    <source>
        <dbReference type="Proteomes" id="UP000594638"/>
    </source>
</evidence>
<evidence type="ECO:0000256" key="2">
    <source>
        <dbReference type="ARBA" id="ARBA00022837"/>
    </source>
</evidence>
<feature type="transmembrane region" description="Helical" evidence="4">
    <location>
        <begin position="405"/>
        <end position="425"/>
    </location>
</feature>
<feature type="transmembrane region" description="Helical" evidence="4">
    <location>
        <begin position="334"/>
        <end position="358"/>
    </location>
</feature>
<reference evidence="6 7" key="1">
    <citation type="submission" date="2019-12" db="EMBL/GenBank/DDBJ databases">
        <authorList>
            <person name="Alioto T."/>
            <person name="Alioto T."/>
            <person name="Gomez Garrido J."/>
        </authorList>
    </citation>
    <scope>NUCLEOTIDE SEQUENCE [LARGE SCALE GENOMIC DNA]</scope>
</reference>
<dbReference type="PROSITE" id="PS00018">
    <property type="entry name" value="EF_HAND_1"/>
    <property type="match status" value="3"/>
</dbReference>
<dbReference type="Gene3D" id="1.10.238.10">
    <property type="entry name" value="EF-hand"/>
    <property type="match status" value="2"/>
</dbReference>
<dbReference type="SUPFAM" id="SSF47473">
    <property type="entry name" value="EF-hand"/>
    <property type="match status" value="1"/>
</dbReference>
<keyword evidence="4" id="KW-1133">Transmembrane helix</keyword>
<feature type="domain" description="EF-hand" evidence="5">
    <location>
        <begin position="260"/>
        <end position="295"/>
    </location>
</feature>
<gene>
    <name evidence="6" type="ORF">OLEA9_A100652</name>
</gene>
<keyword evidence="1" id="KW-0813">Transport</keyword>
<dbReference type="PROSITE" id="PS50222">
    <property type="entry name" value="EF_HAND_2"/>
    <property type="match status" value="4"/>
</dbReference>
<feature type="domain" description="EF-hand" evidence="5">
    <location>
        <begin position="85"/>
        <end position="120"/>
    </location>
</feature>
<evidence type="ECO:0000256" key="1">
    <source>
        <dbReference type="ARBA" id="ARBA00022449"/>
    </source>
</evidence>
<dbReference type="InterPro" id="IPR002048">
    <property type="entry name" value="EF_hand_dom"/>
</dbReference>
<evidence type="ECO:0000256" key="4">
    <source>
        <dbReference type="SAM" id="Phobius"/>
    </source>
</evidence>